<sequence length="333" mass="35825">MQTAVQKVLVVGGNGFVGSAVCKAALSRGMQVTSISSSGKPYTTPKGHSPAWTSKVNWQPGNALHPESYAHLLPSSTAVVHTLGTLLEDQQYKAALKDSNIPALLGTFASRLASLDPGSRNPLEDTHKPGGYEEMNRDSALRVCEAFVATESEVPLPAPRPFVFVSAEDVFRPFVPSRYIETKREAELYIEEMMSQNDRFRGVYIRPSLIYHPHFRPLTSPVAALLDLSASLHAQAPQGAPTPASLLQSLSSAFSGRQSESLVSPSPLDSVASALTIPPIHVDHVAEAICIAIDNARSDVRGVVGVKEMRELIGWSEKGSQSTSQSLDSHSYP</sequence>
<dbReference type="Gene3D" id="3.40.50.720">
    <property type="entry name" value="NAD(P)-binding Rossmann-like Domain"/>
    <property type="match status" value="1"/>
</dbReference>
<organism evidence="2 3">
    <name type="scientific">Steccherinum ochraceum</name>
    <dbReference type="NCBI Taxonomy" id="92696"/>
    <lineage>
        <taxon>Eukaryota</taxon>
        <taxon>Fungi</taxon>
        <taxon>Dikarya</taxon>
        <taxon>Basidiomycota</taxon>
        <taxon>Agaricomycotina</taxon>
        <taxon>Agaricomycetes</taxon>
        <taxon>Polyporales</taxon>
        <taxon>Steccherinaceae</taxon>
        <taxon>Steccherinum</taxon>
    </lineage>
</organism>
<evidence type="ECO:0000313" key="2">
    <source>
        <dbReference type="EMBL" id="TCD64650.1"/>
    </source>
</evidence>
<dbReference type="AlphaFoldDB" id="A0A4R0R9W4"/>
<protein>
    <recommendedName>
        <fullName evidence="1">NAD-dependent epimerase/dehydratase domain-containing protein</fullName>
    </recommendedName>
</protein>
<dbReference type="OrthoDB" id="276721at2759"/>
<keyword evidence="3" id="KW-1185">Reference proteome</keyword>
<dbReference type="STRING" id="92696.A0A4R0R9W4"/>
<comment type="caution">
    <text evidence="2">The sequence shown here is derived from an EMBL/GenBank/DDBJ whole genome shotgun (WGS) entry which is preliminary data.</text>
</comment>
<gene>
    <name evidence="2" type="ORF">EIP91_003810</name>
</gene>
<dbReference type="PANTHER" id="PTHR12126">
    <property type="entry name" value="NADH-UBIQUINONE OXIDOREDUCTASE 39 KDA SUBUNIT-RELATED"/>
    <property type="match status" value="1"/>
</dbReference>
<dbReference type="Proteomes" id="UP000292702">
    <property type="component" value="Unassembled WGS sequence"/>
</dbReference>
<evidence type="ECO:0000259" key="1">
    <source>
        <dbReference type="Pfam" id="PF01370"/>
    </source>
</evidence>
<dbReference type="Pfam" id="PF01370">
    <property type="entry name" value="Epimerase"/>
    <property type="match status" value="1"/>
</dbReference>
<dbReference type="InterPro" id="IPR051207">
    <property type="entry name" value="ComplexI_NDUFA9_subunit"/>
</dbReference>
<evidence type="ECO:0000313" key="3">
    <source>
        <dbReference type="Proteomes" id="UP000292702"/>
    </source>
</evidence>
<dbReference type="GO" id="GO:0005739">
    <property type="term" value="C:mitochondrion"/>
    <property type="evidence" value="ECO:0007669"/>
    <property type="project" value="TreeGrafter"/>
</dbReference>
<accession>A0A4R0R9W4</accession>
<dbReference type="InterPro" id="IPR001509">
    <property type="entry name" value="Epimerase_deHydtase"/>
</dbReference>
<reference evidence="2 3" key="1">
    <citation type="submission" date="2018-11" db="EMBL/GenBank/DDBJ databases">
        <title>Genome assembly of Steccherinum ochraceum LE-BIN_3174, the white-rot fungus of the Steccherinaceae family (The Residual Polyporoid clade, Polyporales, Basidiomycota).</title>
        <authorList>
            <person name="Fedorova T.V."/>
            <person name="Glazunova O.A."/>
            <person name="Landesman E.O."/>
            <person name="Moiseenko K.V."/>
            <person name="Psurtseva N.V."/>
            <person name="Savinova O.S."/>
            <person name="Shakhova N.V."/>
            <person name="Tyazhelova T.V."/>
            <person name="Vasina D.V."/>
        </authorList>
    </citation>
    <scope>NUCLEOTIDE SEQUENCE [LARGE SCALE GENOMIC DNA]</scope>
    <source>
        <strain evidence="2 3">LE-BIN_3174</strain>
    </source>
</reference>
<dbReference type="PANTHER" id="PTHR12126:SF16">
    <property type="entry name" value="MIOREX COMPLEX COMPONENT 2"/>
    <property type="match status" value="1"/>
</dbReference>
<feature type="domain" description="NAD-dependent epimerase/dehydratase" evidence="1">
    <location>
        <begin position="8"/>
        <end position="100"/>
    </location>
</feature>
<dbReference type="InterPro" id="IPR036291">
    <property type="entry name" value="NAD(P)-bd_dom_sf"/>
</dbReference>
<proteinExistence type="predicted"/>
<dbReference type="SUPFAM" id="SSF51735">
    <property type="entry name" value="NAD(P)-binding Rossmann-fold domains"/>
    <property type="match status" value="1"/>
</dbReference>
<name>A0A4R0R9W4_9APHY</name>
<dbReference type="GO" id="GO:0044877">
    <property type="term" value="F:protein-containing complex binding"/>
    <property type="evidence" value="ECO:0007669"/>
    <property type="project" value="TreeGrafter"/>
</dbReference>
<dbReference type="EMBL" id="RWJN01000223">
    <property type="protein sequence ID" value="TCD64650.1"/>
    <property type="molecule type" value="Genomic_DNA"/>
</dbReference>